<dbReference type="GO" id="GO:0000287">
    <property type="term" value="F:magnesium ion binding"/>
    <property type="evidence" value="ECO:0007669"/>
    <property type="project" value="InterPro"/>
</dbReference>
<sequence>MMGIKTLSPFPTFTENGFPQELIDELSKAFDGKKIVGNKSASGTEIINEFAQEEKLNNSIIVYTSMDSVLQICGHETW</sequence>
<evidence type="ECO:0000313" key="2">
    <source>
        <dbReference type="Proteomes" id="UP000259328"/>
    </source>
</evidence>
<evidence type="ECO:0000313" key="1">
    <source>
        <dbReference type="EMBL" id="SYV92440.1"/>
    </source>
</evidence>
<dbReference type="GO" id="GO:0008973">
    <property type="term" value="F:phosphopentomutase activity"/>
    <property type="evidence" value="ECO:0007669"/>
    <property type="project" value="UniProtKB-EC"/>
</dbReference>
<dbReference type="Proteomes" id="UP000259328">
    <property type="component" value="Chromosome"/>
</dbReference>
<dbReference type="EMBL" id="LS991953">
    <property type="protein sequence ID" value="SYV92440.1"/>
    <property type="molecule type" value="Genomic_DNA"/>
</dbReference>
<dbReference type="InterPro" id="IPR010045">
    <property type="entry name" value="DeoB"/>
</dbReference>
<feature type="non-terminal residue" evidence="1">
    <location>
        <position position="78"/>
    </location>
</feature>
<dbReference type="Gene3D" id="3.30.70.1250">
    <property type="entry name" value="Phosphopentomutase"/>
    <property type="match status" value="1"/>
</dbReference>
<keyword evidence="1" id="KW-0413">Isomerase</keyword>
<dbReference type="GO" id="GO:0043094">
    <property type="term" value="P:metabolic compound salvage"/>
    <property type="evidence" value="ECO:0007669"/>
    <property type="project" value="InterPro"/>
</dbReference>
<protein>
    <submittedName>
        <fullName evidence="1">Phosphopentomutase</fullName>
        <ecNumber evidence="1">5.4.2.7</ecNumber>
    </submittedName>
</protein>
<reference evidence="2" key="1">
    <citation type="submission" date="2018-06" db="EMBL/GenBank/DDBJ databases">
        <authorList>
            <consortium name="Pathogen Informatics"/>
        </authorList>
    </citation>
    <scope>NUCLEOTIDE SEQUENCE [LARGE SCALE GENOMIC DNA]</scope>
    <source>
        <strain evidence="2">NCTC10124</strain>
    </source>
</reference>
<accession>A0A3B0P8B6</accession>
<dbReference type="SUPFAM" id="SSF143856">
    <property type="entry name" value="DeoB insert domain-like"/>
    <property type="match status" value="1"/>
</dbReference>
<dbReference type="InterPro" id="IPR024052">
    <property type="entry name" value="Phosphopentomutase_DeoB_cap_sf"/>
</dbReference>
<organism evidence="1 2">
    <name type="scientific">Mycoplasmopsis synoviae</name>
    <name type="common">Mycoplasma synoviae</name>
    <dbReference type="NCBI Taxonomy" id="2109"/>
    <lineage>
        <taxon>Bacteria</taxon>
        <taxon>Bacillati</taxon>
        <taxon>Mycoplasmatota</taxon>
        <taxon>Mycoplasmoidales</taxon>
        <taxon>Metamycoplasmataceae</taxon>
        <taxon>Mycoplasmopsis</taxon>
    </lineage>
</organism>
<dbReference type="PANTHER" id="PTHR21110:SF0">
    <property type="entry name" value="PHOSPHOPENTOMUTASE"/>
    <property type="match status" value="1"/>
</dbReference>
<dbReference type="EC" id="5.4.2.7" evidence="1"/>
<proteinExistence type="predicted"/>
<dbReference type="GO" id="GO:0009117">
    <property type="term" value="P:nucleotide metabolic process"/>
    <property type="evidence" value="ECO:0007669"/>
    <property type="project" value="InterPro"/>
</dbReference>
<dbReference type="PANTHER" id="PTHR21110">
    <property type="entry name" value="PHOSPHOPENTOMUTASE"/>
    <property type="match status" value="1"/>
</dbReference>
<name>A0A3B0P8B6_MYCSY</name>
<dbReference type="GO" id="GO:0005829">
    <property type="term" value="C:cytosol"/>
    <property type="evidence" value="ECO:0007669"/>
    <property type="project" value="TreeGrafter"/>
</dbReference>
<gene>
    <name evidence="1" type="primary">deoB_2</name>
    <name evidence="1" type="ORF">NCTC10124_00164</name>
</gene>
<dbReference type="AlphaFoldDB" id="A0A3B0P8B6"/>